<dbReference type="InterPro" id="IPR002938">
    <property type="entry name" value="FAD-bd"/>
</dbReference>
<name>A0ABR0SBK3_9HYPO</name>
<dbReference type="PRINTS" id="PR00420">
    <property type="entry name" value="RNGMNOXGNASE"/>
</dbReference>
<comment type="caution">
    <text evidence="7">The sequence shown here is derived from an EMBL/GenBank/DDBJ whole genome shotgun (WGS) entry which is preliminary data.</text>
</comment>
<evidence type="ECO:0000313" key="8">
    <source>
        <dbReference type="Proteomes" id="UP001338125"/>
    </source>
</evidence>
<dbReference type="EMBL" id="JAVFKD010000015">
    <property type="protein sequence ID" value="KAK5989206.1"/>
    <property type="molecule type" value="Genomic_DNA"/>
</dbReference>
<keyword evidence="8" id="KW-1185">Reference proteome</keyword>
<dbReference type="InterPro" id="IPR050493">
    <property type="entry name" value="FAD-dep_Monooxygenase_BioMet"/>
</dbReference>
<keyword evidence="4" id="KW-0560">Oxidoreductase</keyword>
<organism evidence="7 8">
    <name type="scientific">Cladobotryum mycophilum</name>
    <dbReference type="NCBI Taxonomy" id="491253"/>
    <lineage>
        <taxon>Eukaryota</taxon>
        <taxon>Fungi</taxon>
        <taxon>Dikarya</taxon>
        <taxon>Ascomycota</taxon>
        <taxon>Pezizomycotina</taxon>
        <taxon>Sordariomycetes</taxon>
        <taxon>Hypocreomycetidae</taxon>
        <taxon>Hypocreales</taxon>
        <taxon>Hypocreaceae</taxon>
        <taxon>Cladobotryum</taxon>
    </lineage>
</organism>
<evidence type="ECO:0000256" key="1">
    <source>
        <dbReference type="ARBA" id="ARBA00007992"/>
    </source>
</evidence>
<keyword evidence="5" id="KW-0503">Monooxygenase</keyword>
<keyword evidence="3" id="KW-0274">FAD</keyword>
<evidence type="ECO:0000259" key="6">
    <source>
        <dbReference type="Pfam" id="PF01494"/>
    </source>
</evidence>
<accession>A0ABR0SBK3</accession>
<comment type="similarity">
    <text evidence="1">Belongs to the paxM FAD-dependent monooxygenase family.</text>
</comment>
<proteinExistence type="inferred from homology"/>
<evidence type="ECO:0000256" key="4">
    <source>
        <dbReference type="ARBA" id="ARBA00023002"/>
    </source>
</evidence>
<sequence length="450" mass="49514">MRIIIVGAGIAGLSLAISLAQSGRKVRLLDSAAQLAEIGAGIQMTPQAVKYLFKWGLKDDILAESLVPSRMHVRDSKDGSLLCATRLHEFEKRYEAPYIVVHRAALHAILHRHAVRAGAEILLNSRVIEYDFENGVVQLQNGDKLEADLIIAADGINSSARSQLLQSLDPGSQPTGWAAYRLMTEVSKIKADPELAPLADLETHSSNFWIAGDKSCMTYLVKNATMLNIVLSHHDDIDTSKFSQEEYSDTVDELFKEFEPRVRRLIQLAVPKTANYPVYAVPPLPYWAHSSGRFTLVGDAAHAMAFYLSMGVSLAVEDAVSLTTVLDLACPVSAATKDSQNSLNAENVRAALHVFETVRKKRAQAVQDASLEAGNTLHVPEGRGRELLYEALREANEDLPVNMQAEKLEQRRVHNVSSGISDKATRDWCYGYDAIGDITANWTHRLEGSS</sequence>
<dbReference type="InterPro" id="IPR036188">
    <property type="entry name" value="FAD/NAD-bd_sf"/>
</dbReference>
<protein>
    <submittedName>
        <fullName evidence="7">FAD-dependent monooxygenase OpS4-like protein</fullName>
    </submittedName>
</protein>
<dbReference type="SUPFAM" id="SSF51905">
    <property type="entry name" value="FAD/NAD(P)-binding domain"/>
    <property type="match status" value="1"/>
</dbReference>
<dbReference type="PANTHER" id="PTHR13789:SF147">
    <property type="entry name" value="PUTATIVE (AFU_ORTHOLOGUE AFUA_2G01950)-RELATED"/>
    <property type="match status" value="1"/>
</dbReference>
<reference evidence="7 8" key="1">
    <citation type="submission" date="2024-01" db="EMBL/GenBank/DDBJ databases">
        <title>Complete genome of Cladobotryum mycophilum ATHUM6906.</title>
        <authorList>
            <person name="Christinaki A.C."/>
            <person name="Myridakis A.I."/>
            <person name="Kouvelis V.N."/>
        </authorList>
    </citation>
    <scope>NUCLEOTIDE SEQUENCE [LARGE SCALE GENOMIC DNA]</scope>
    <source>
        <strain evidence="7 8">ATHUM6906</strain>
    </source>
</reference>
<feature type="domain" description="FAD-binding" evidence="6">
    <location>
        <begin position="3"/>
        <end position="326"/>
    </location>
</feature>
<keyword evidence="2" id="KW-0285">Flavoprotein</keyword>
<evidence type="ECO:0000313" key="7">
    <source>
        <dbReference type="EMBL" id="KAK5989206.1"/>
    </source>
</evidence>
<evidence type="ECO:0000256" key="2">
    <source>
        <dbReference type="ARBA" id="ARBA00022630"/>
    </source>
</evidence>
<evidence type="ECO:0000256" key="3">
    <source>
        <dbReference type="ARBA" id="ARBA00022827"/>
    </source>
</evidence>
<evidence type="ECO:0000256" key="5">
    <source>
        <dbReference type="ARBA" id="ARBA00023033"/>
    </source>
</evidence>
<gene>
    <name evidence="7" type="ORF">PT974_10708</name>
</gene>
<dbReference type="Proteomes" id="UP001338125">
    <property type="component" value="Unassembled WGS sequence"/>
</dbReference>
<dbReference type="SUPFAM" id="SSF54373">
    <property type="entry name" value="FAD-linked reductases, C-terminal domain"/>
    <property type="match status" value="1"/>
</dbReference>
<dbReference type="PANTHER" id="PTHR13789">
    <property type="entry name" value="MONOOXYGENASE"/>
    <property type="match status" value="1"/>
</dbReference>
<dbReference type="Pfam" id="PF01494">
    <property type="entry name" value="FAD_binding_3"/>
    <property type="match status" value="1"/>
</dbReference>
<dbReference type="Gene3D" id="3.50.50.60">
    <property type="entry name" value="FAD/NAD(P)-binding domain"/>
    <property type="match status" value="1"/>
</dbReference>